<name>A0A1B3TQ51_KLEPN</name>
<accession>A0A1B3TQ51</accession>
<dbReference type="AlphaFoldDB" id="A0A1B3TQ51"/>
<keyword evidence="1" id="KW-0472">Membrane</keyword>
<dbReference type="EMBL" id="KX458222">
    <property type="protein sequence ID" value="AOG75855.1"/>
    <property type="molecule type" value="Genomic_DNA"/>
</dbReference>
<protein>
    <submittedName>
        <fullName evidence="2">Uncharacterized protein</fullName>
    </submittedName>
</protein>
<feature type="transmembrane region" description="Helical" evidence="1">
    <location>
        <begin position="38"/>
        <end position="57"/>
    </location>
</feature>
<keyword evidence="1" id="KW-0812">Transmembrane</keyword>
<evidence type="ECO:0000313" key="2">
    <source>
        <dbReference type="EMBL" id="AOG75855.1"/>
    </source>
</evidence>
<reference evidence="2" key="1">
    <citation type="journal article" date="2017" name="Plasmid">
        <title>Evolution in situ of ARI-A in pB2-1, a type 1 IncC plasmid recovered from Klebsiella pneumoniae, and stability of Tn4352B.</title>
        <authorList>
            <person name="Harmer C.J."/>
            <person name="Hall R.M."/>
        </authorList>
    </citation>
    <scope>NUCLEOTIDE SEQUENCE</scope>
    <source>
        <strain evidence="2">B2</strain>
        <plasmid evidence="2">pB2-1</plasmid>
    </source>
</reference>
<geneLocation type="plasmid" evidence="2">
    <name>pB2-1</name>
</geneLocation>
<organism evidence="2">
    <name type="scientific">Klebsiella pneumoniae</name>
    <dbReference type="NCBI Taxonomy" id="573"/>
    <lineage>
        <taxon>Bacteria</taxon>
        <taxon>Pseudomonadati</taxon>
        <taxon>Pseudomonadota</taxon>
        <taxon>Gammaproteobacteria</taxon>
        <taxon>Enterobacterales</taxon>
        <taxon>Enterobacteriaceae</taxon>
        <taxon>Klebsiella/Raoultella group</taxon>
        <taxon>Klebsiella</taxon>
        <taxon>Klebsiella pneumoniae complex</taxon>
    </lineage>
</organism>
<proteinExistence type="predicted"/>
<sequence>MSNKSHTLWNRPLLTLWSPSATPQSSLSQISLSVNTIILVWSGCAFAFPALLSSCCIRNFSPRCIPKITYT</sequence>
<keyword evidence="2" id="KW-0614">Plasmid</keyword>
<evidence type="ECO:0000256" key="1">
    <source>
        <dbReference type="SAM" id="Phobius"/>
    </source>
</evidence>
<keyword evidence="1" id="KW-1133">Transmembrane helix</keyword>